<reference evidence="4" key="1">
    <citation type="submission" date="2017-09" db="EMBL/GenBank/DDBJ databases">
        <title>Depth-based differentiation of microbial function through sediment-hosted aquifers and enrichment of novel symbionts in the deep terrestrial subsurface.</title>
        <authorList>
            <person name="Probst A.J."/>
            <person name="Ladd B."/>
            <person name="Jarett J.K."/>
            <person name="Geller-Mcgrath D.E."/>
            <person name="Sieber C.M.K."/>
            <person name="Emerson J.B."/>
            <person name="Anantharaman K."/>
            <person name="Thomas B.C."/>
            <person name="Malmstrom R."/>
            <person name="Stieglmeier M."/>
            <person name="Klingl A."/>
            <person name="Woyke T."/>
            <person name="Ryan C.M."/>
            <person name="Banfield J.F."/>
        </authorList>
    </citation>
    <scope>NUCLEOTIDE SEQUENCE [LARGE SCALE GENOMIC DNA]</scope>
</reference>
<feature type="chain" id="PRO_5014902350" evidence="2">
    <location>
        <begin position="23"/>
        <end position="210"/>
    </location>
</feature>
<proteinExistence type="predicted"/>
<dbReference type="Proteomes" id="UP000229307">
    <property type="component" value="Unassembled WGS sequence"/>
</dbReference>
<protein>
    <submittedName>
        <fullName evidence="3">Uncharacterized protein</fullName>
    </submittedName>
</protein>
<evidence type="ECO:0000256" key="1">
    <source>
        <dbReference type="SAM" id="MobiDB-lite"/>
    </source>
</evidence>
<accession>A0A2M7SDY5</accession>
<gene>
    <name evidence="3" type="ORF">COY52_03195</name>
</gene>
<dbReference type="AlphaFoldDB" id="A0A2M7SDY5"/>
<name>A0A2M7SDY5_9BACT</name>
<evidence type="ECO:0000313" key="3">
    <source>
        <dbReference type="EMBL" id="PIZ17736.1"/>
    </source>
</evidence>
<comment type="caution">
    <text evidence="3">The sequence shown here is derived from an EMBL/GenBank/DDBJ whole genome shotgun (WGS) entry which is preliminary data.</text>
</comment>
<feature type="region of interest" description="Disordered" evidence="1">
    <location>
        <begin position="97"/>
        <end position="116"/>
    </location>
</feature>
<evidence type="ECO:0000313" key="4">
    <source>
        <dbReference type="Proteomes" id="UP000229307"/>
    </source>
</evidence>
<organism evidence="3 4">
    <name type="scientific">Candidatus Desantisbacteria bacterium CG_4_10_14_0_8_um_filter_48_22</name>
    <dbReference type="NCBI Taxonomy" id="1974543"/>
    <lineage>
        <taxon>Bacteria</taxon>
        <taxon>Candidatus Desantisiibacteriota</taxon>
    </lineage>
</organism>
<dbReference type="EMBL" id="PFMR01000089">
    <property type="protein sequence ID" value="PIZ17736.1"/>
    <property type="molecule type" value="Genomic_DNA"/>
</dbReference>
<evidence type="ECO:0000256" key="2">
    <source>
        <dbReference type="SAM" id="SignalP"/>
    </source>
</evidence>
<sequence length="210" mass="22615">MKKLVLLALVLGMAAVLHTGFAAKEEVKGTAICLTADYAAADDYEFCYLNFIGGDDEFTIPEKSFLEYDVFIPKTSAGFSGSIDMAGGSFGTLRDNGGEAGCKDQDGNSPHPAGNFQEAAKGTWWHRKIDLGPIANETFLYGIIAVDGQTHTDGVYKAYYKNIQITNGKGKVLVDLFTNKAKVPIDEVTEHAVKDMSDYGLTVVPLSAVK</sequence>
<feature type="signal peptide" evidence="2">
    <location>
        <begin position="1"/>
        <end position="22"/>
    </location>
</feature>
<keyword evidence="2" id="KW-0732">Signal</keyword>